<feature type="domain" description="Peptidase S33 tripeptidyl aminopeptidase-like C-terminal" evidence="6">
    <location>
        <begin position="419"/>
        <end position="515"/>
    </location>
</feature>
<dbReference type="RefSeq" id="WP_369249844.1">
    <property type="nucleotide sequence ID" value="NZ_CP163443.1"/>
</dbReference>
<evidence type="ECO:0000259" key="6">
    <source>
        <dbReference type="Pfam" id="PF08386"/>
    </source>
</evidence>
<feature type="signal peptide" evidence="5">
    <location>
        <begin position="1"/>
        <end position="23"/>
    </location>
</feature>
<feature type="compositionally biased region" description="Low complexity" evidence="4">
    <location>
        <begin position="544"/>
        <end position="557"/>
    </location>
</feature>
<protein>
    <submittedName>
        <fullName evidence="7">Alpha/beta hydrolase</fullName>
    </submittedName>
</protein>
<evidence type="ECO:0000313" key="7">
    <source>
        <dbReference type="EMBL" id="XDQ56774.1"/>
    </source>
</evidence>
<dbReference type="Pfam" id="PF08386">
    <property type="entry name" value="Abhydrolase_4"/>
    <property type="match status" value="1"/>
</dbReference>
<accession>A0AB39RPU5</accession>
<sequence length="570" mass="61185">MRAAVLYGTAGSMLLTALVGAPASGQPAWPDPAGSAEMRGTAVAAGRAAAAGIRFGKCAKEDDAPGTLRCGTVTVPLDYAHPDGRQIKLTVSRVKATGKDAKNSKRKVPRQGAFVYNPGGPGASSMRFPLVGALPKWKRIAGAYDLVGYAPRGVDRSAPLSCQDPKRFLKAPSQAPTFPSESYKKERIAEAKAYARGCAQRSGSALRHYTSLNNARDLDVLRAALGEPKLTFMGASYGTYFGALYATLFPSHVRRMVFDSAVDPDPDLIWYRSNLDQSVAFERRWADFRTWVAKHDDVYGLGATPEDVLHSYEKVRAQLAASPAGGKVGPAQLQGAFLDAGYYDDYWPQRALALSAYLKGDPKPLIEQAGPAPKAAAAEENSNAVYTAVECNDAPWPTDWRTWDRDNTRLARVAPFETWDNVWMNLPCAYWPVPRQKPLDVRTLPGALPPTLILAAERDAATPYEGAWELQRRLSGSVLVTEKDAGTHGIGGGPNQCVNGYLEAYVLVGRLPVGSAGCAPHAEPKPVAPGDRSKSAEKSEKSSSSESSRGSEDSTGSQRTADSKTTRQAP</sequence>
<keyword evidence="2 5" id="KW-0732">Signal</keyword>
<comment type="similarity">
    <text evidence="1">Belongs to the peptidase S33 family.</text>
</comment>
<organism evidence="7">
    <name type="scientific">Streptomyces sp. R41</name>
    <dbReference type="NCBI Taxonomy" id="3238632"/>
    <lineage>
        <taxon>Bacteria</taxon>
        <taxon>Bacillati</taxon>
        <taxon>Actinomycetota</taxon>
        <taxon>Actinomycetes</taxon>
        <taxon>Kitasatosporales</taxon>
        <taxon>Streptomycetaceae</taxon>
        <taxon>Streptomyces</taxon>
    </lineage>
</organism>
<dbReference type="GO" id="GO:0016787">
    <property type="term" value="F:hydrolase activity"/>
    <property type="evidence" value="ECO:0007669"/>
    <property type="project" value="UniProtKB-KW"/>
</dbReference>
<feature type="compositionally biased region" description="Basic and acidic residues" evidence="4">
    <location>
        <begin position="561"/>
        <end position="570"/>
    </location>
</feature>
<dbReference type="PANTHER" id="PTHR43248:SF29">
    <property type="entry name" value="TRIPEPTIDYL AMINOPEPTIDASE"/>
    <property type="match status" value="1"/>
</dbReference>
<proteinExistence type="inferred from homology"/>
<dbReference type="InterPro" id="IPR051601">
    <property type="entry name" value="Serine_prot/Carboxylest_S33"/>
</dbReference>
<dbReference type="InterPro" id="IPR029058">
    <property type="entry name" value="AB_hydrolase_fold"/>
</dbReference>
<evidence type="ECO:0000256" key="5">
    <source>
        <dbReference type="SAM" id="SignalP"/>
    </source>
</evidence>
<dbReference type="AlphaFoldDB" id="A0AB39RPU5"/>
<dbReference type="SUPFAM" id="SSF53474">
    <property type="entry name" value="alpha/beta-Hydrolases"/>
    <property type="match status" value="1"/>
</dbReference>
<evidence type="ECO:0000256" key="4">
    <source>
        <dbReference type="SAM" id="MobiDB-lite"/>
    </source>
</evidence>
<dbReference type="PANTHER" id="PTHR43248">
    <property type="entry name" value="2-SUCCINYL-6-HYDROXY-2,4-CYCLOHEXADIENE-1-CARBOXYLATE SYNTHASE"/>
    <property type="match status" value="1"/>
</dbReference>
<evidence type="ECO:0000256" key="3">
    <source>
        <dbReference type="ARBA" id="ARBA00022801"/>
    </source>
</evidence>
<dbReference type="EMBL" id="CP163443">
    <property type="protein sequence ID" value="XDQ56774.1"/>
    <property type="molecule type" value="Genomic_DNA"/>
</dbReference>
<evidence type="ECO:0000256" key="1">
    <source>
        <dbReference type="ARBA" id="ARBA00010088"/>
    </source>
</evidence>
<reference evidence="7" key="1">
    <citation type="submission" date="2024-07" db="EMBL/GenBank/DDBJ databases">
        <authorList>
            <person name="Yu S.T."/>
        </authorList>
    </citation>
    <scope>NUCLEOTIDE SEQUENCE</scope>
    <source>
        <strain evidence="7">R41</strain>
    </source>
</reference>
<gene>
    <name evidence="7" type="ORF">AB5J53_36400</name>
</gene>
<dbReference type="Gene3D" id="3.40.50.1820">
    <property type="entry name" value="alpha/beta hydrolase"/>
    <property type="match status" value="1"/>
</dbReference>
<dbReference type="InterPro" id="IPR013595">
    <property type="entry name" value="Pept_S33_TAP-like_C"/>
</dbReference>
<evidence type="ECO:0000256" key="2">
    <source>
        <dbReference type="ARBA" id="ARBA00022729"/>
    </source>
</evidence>
<feature type="region of interest" description="Disordered" evidence="4">
    <location>
        <begin position="517"/>
        <end position="570"/>
    </location>
</feature>
<name>A0AB39RPU5_9ACTN</name>
<feature type="chain" id="PRO_5044239104" evidence="5">
    <location>
        <begin position="24"/>
        <end position="570"/>
    </location>
</feature>
<keyword evidence="3 7" id="KW-0378">Hydrolase</keyword>
<feature type="compositionally biased region" description="Basic and acidic residues" evidence="4">
    <location>
        <begin position="531"/>
        <end position="543"/>
    </location>
</feature>